<evidence type="ECO:0000313" key="1">
    <source>
        <dbReference type="EMBL" id="QCD76476.1"/>
    </source>
</evidence>
<accession>A0A4D6KFL1</accession>
<gene>
    <name evidence="1" type="ORF">DEO72_LG1g95</name>
</gene>
<evidence type="ECO:0000313" key="2">
    <source>
        <dbReference type="Proteomes" id="UP000501690"/>
    </source>
</evidence>
<dbReference type="Proteomes" id="UP000501690">
    <property type="component" value="Linkage Group LG1"/>
</dbReference>
<organism evidence="1 2">
    <name type="scientific">Vigna unguiculata</name>
    <name type="common">Cowpea</name>
    <dbReference type="NCBI Taxonomy" id="3917"/>
    <lineage>
        <taxon>Eukaryota</taxon>
        <taxon>Viridiplantae</taxon>
        <taxon>Streptophyta</taxon>
        <taxon>Embryophyta</taxon>
        <taxon>Tracheophyta</taxon>
        <taxon>Spermatophyta</taxon>
        <taxon>Magnoliopsida</taxon>
        <taxon>eudicotyledons</taxon>
        <taxon>Gunneridae</taxon>
        <taxon>Pentapetalae</taxon>
        <taxon>rosids</taxon>
        <taxon>fabids</taxon>
        <taxon>Fabales</taxon>
        <taxon>Fabaceae</taxon>
        <taxon>Papilionoideae</taxon>
        <taxon>50 kb inversion clade</taxon>
        <taxon>NPAAA clade</taxon>
        <taxon>indigoferoid/millettioid clade</taxon>
        <taxon>Phaseoleae</taxon>
        <taxon>Vigna</taxon>
    </lineage>
</organism>
<proteinExistence type="predicted"/>
<keyword evidence="2" id="KW-1185">Reference proteome</keyword>
<name>A0A4D6KFL1_VIGUN</name>
<sequence>MLPALSQFKINHVGAKCSPNPIPMLPTLHHTRRPLLCRSSSSSDLRNISGLKITAQVETDSTSHLERCFNAPIASEPASMKGGQYGAFGAVTLEKSKLDLSQKETFSSPEYN</sequence>
<protein>
    <submittedName>
        <fullName evidence="1">Uncharacterized protein</fullName>
    </submittedName>
</protein>
<dbReference type="AlphaFoldDB" id="A0A4D6KFL1"/>
<dbReference type="EMBL" id="CP039345">
    <property type="protein sequence ID" value="QCD76476.1"/>
    <property type="molecule type" value="Genomic_DNA"/>
</dbReference>
<reference evidence="1 2" key="1">
    <citation type="submission" date="2019-04" db="EMBL/GenBank/DDBJ databases">
        <title>An improved genome assembly and genetic linkage map for asparagus bean, Vigna unguiculata ssp. sesquipedialis.</title>
        <authorList>
            <person name="Xia Q."/>
            <person name="Zhang R."/>
            <person name="Dong Y."/>
        </authorList>
    </citation>
    <scope>NUCLEOTIDE SEQUENCE [LARGE SCALE GENOMIC DNA]</scope>
    <source>
        <tissue evidence="1">Leaf</tissue>
    </source>
</reference>